<dbReference type="AlphaFoldDB" id="A0AAD7H044"/>
<keyword evidence="4" id="KW-1185">Reference proteome</keyword>
<keyword evidence="1" id="KW-0175">Coiled coil</keyword>
<organism evidence="3 4">
    <name type="scientific">Mycena metata</name>
    <dbReference type="NCBI Taxonomy" id="1033252"/>
    <lineage>
        <taxon>Eukaryota</taxon>
        <taxon>Fungi</taxon>
        <taxon>Dikarya</taxon>
        <taxon>Basidiomycota</taxon>
        <taxon>Agaricomycotina</taxon>
        <taxon>Agaricomycetes</taxon>
        <taxon>Agaricomycetidae</taxon>
        <taxon>Agaricales</taxon>
        <taxon>Marasmiineae</taxon>
        <taxon>Mycenaceae</taxon>
        <taxon>Mycena</taxon>
    </lineage>
</organism>
<feature type="compositionally biased region" description="Low complexity" evidence="2">
    <location>
        <begin position="100"/>
        <end position="119"/>
    </location>
</feature>
<dbReference type="Proteomes" id="UP001215598">
    <property type="component" value="Unassembled WGS sequence"/>
</dbReference>
<dbReference type="EMBL" id="JARKIB010000423">
    <property type="protein sequence ID" value="KAJ7709273.1"/>
    <property type="molecule type" value="Genomic_DNA"/>
</dbReference>
<dbReference type="Gene3D" id="3.60.130.30">
    <property type="match status" value="1"/>
</dbReference>
<sequence length="621" mass="69618">MAGRRTLRSGKEFPQFDLAAPSHVSPISAPDFDVADKLASCIASQEATGQLNKLEELKASFSPTVISSPSLSPLPSTSSSSLFTPPFWVNPTPDYSVPSPFHPVSAPSAPSAPSASTSSNDRTLSNDRWKKEKSKERRNRRREAEQEKNSTPGLKGMQKKCREEALRNAIHLDVDTSDLSHSKPAWIGSRSAETDYDNGMGGRIYTREEVRELTGTDGLRYINWLGVLSIPILDSRGRIIAVLGGMPRDHEGWKKLIDELSILMDEASPDLQLRPRTFTIDAPRSLILQYLEVFPSAAAKLNLAAFSITSPTPGSQTAFSKIFDFNDSQNGPISQMDDLTLWKPSLVWNFVGSIFAACTFNFGPHTITLPHLDFGNLSWGWCAITALGWFDPDFGGHLILWDLKLVIRFLPRSTILIPSAIIRHSNVPICPHEKRFSFTQYTVGGLFRWIRNGFQTDVAFENTATKEEKRERAEEAKTRWEKEAQIAKTLNYRATQKRRASKKAYRERKTPPVSSTKDGKVYITYYLPILLIVGPMHRAELKESAEKAASAREKRCEADANHRENIRQEKFVKKHGYRAYLDSYLPLLNEFNSFRLAGVKVPIPKDETGSEDGVKQDEVGE</sequence>
<evidence type="ECO:0000313" key="3">
    <source>
        <dbReference type="EMBL" id="KAJ7709273.1"/>
    </source>
</evidence>
<evidence type="ECO:0000313" key="4">
    <source>
        <dbReference type="Proteomes" id="UP001215598"/>
    </source>
</evidence>
<protein>
    <submittedName>
        <fullName evidence="3">Uncharacterized protein</fullName>
    </submittedName>
</protein>
<name>A0AAD7H044_9AGAR</name>
<gene>
    <name evidence="3" type="ORF">B0H16DRAFT_1703866</name>
</gene>
<proteinExistence type="predicted"/>
<evidence type="ECO:0000256" key="1">
    <source>
        <dbReference type="SAM" id="Coils"/>
    </source>
</evidence>
<evidence type="ECO:0000256" key="2">
    <source>
        <dbReference type="SAM" id="MobiDB-lite"/>
    </source>
</evidence>
<comment type="caution">
    <text evidence="3">The sequence shown here is derived from an EMBL/GenBank/DDBJ whole genome shotgun (WGS) entry which is preliminary data.</text>
</comment>
<feature type="compositionally biased region" description="Basic and acidic residues" evidence="2">
    <location>
        <begin position="124"/>
        <end position="135"/>
    </location>
</feature>
<feature type="region of interest" description="Disordered" evidence="2">
    <location>
        <begin position="100"/>
        <end position="158"/>
    </location>
</feature>
<accession>A0AAD7H044</accession>
<reference evidence="3" key="1">
    <citation type="submission" date="2023-03" db="EMBL/GenBank/DDBJ databases">
        <title>Massive genome expansion in bonnet fungi (Mycena s.s.) driven by repeated elements and novel gene families across ecological guilds.</title>
        <authorList>
            <consortium name="Lawrence Berkeley National Laboratory"/>
            <person name="Harder C.B."/>
            <person name="Miyauchi S."/>
            <person name="Viragh M."/>
            <person name="Kuo A."/>
            <person name="Thoen E."/>
            <person name="Andreopoulos B."/>
            <person name="Lu D."/>
            <person name="Skrede I."/>
            <person name="Drula E."/>
            <person name="Henrissat B."/>
            <person name="Morin E."/>
            <person name="Kohler A."/>
            <person name="Barry K."/>
            <person name="LaButti K."/>
            <person name="Morin E."/>
            <person name="Salamov A."/>
            <person name="Lipzen A."/>
            <person name="Mereny Z."/>
            <person name="Hegedus B."/>
            <person name="Baldrian P."/>
            <person name="Stursova M."/>
            <person name="Weitz H."/>
            <person name="Taylor A."/>
            <person name="Grigoriev I.V."/>
            <person name="Nagy L.G."/>
            <person name="Martin F."/>
            <person name="Kauserud H."/>
        </authorList>
    </citation>
    <scope>NUCLEOTIDE SEQUENCE</scope>
    <source>
        <strain evidence="3">CBHHK182m</strain>
    </source>
</reference>
<feature type="coiled-coil region" evidence="1">
    <location>
        <begin position="463"/>
        <end position="490"/>
    </location>
</feature>